<organism evidence="2">
    <name type="scientific">candidate division TA06 bacterium ADurb.Bin131</name>
    <dbReference type="NCBI Taxonomy" id="1852827"/>
    <lineage>
        <taxon>Bacteria</taxon>
        <taxon>Bacteria division TA06</taxon>
    </lineage>
</organism>
<evidence type="ECO:0008006" key="3">
    <source>
        <dbReference type="Google" id="ProtNLM"/>
    </source>
</evidence>
<evidence type="ECO:0000313" key="2">
    <source>
        <dbReference type="EMBL" id="OQB73190.1"/>
    </source>
</evidence>
<comment type="caution">
    <text evidence="2">The sequence shown here is derived from an EMBL/GenBank/DDBJ whole genome shotgun (WGS) entry which is preliminary data.</text>
</comment>
<dbReference type="PANTHER" id="PTHR34297:SF2">
    <property type="entry name" value="ASP23_GLS24 FAMILY ENVELOPE STRESS RESPONSE PROTEIN"/>
    <property type="match status" value="1"/>
</dbReference>
<sequence length="121" mass="13024">MPNGDKENLGSVKIDDEVLGTIAAIAAKGVPGVYSIATSFVGGVALFFRKIPDAGVKVKMAEDGVDFYLGVVVDYGINIPEVTWKIQKAIKEEVEKSTGFKVSRVNIVVEGIHQIESSKRE</sequence>
<dbReference type="Proteomes" id="UP000485562">
    <property type="component" value="Unassembled WGS sequence"/>
</dbReference>
<proteinExistence type="inferred from homology"/>
<protein>
    <recommendedName>
        <fullName evidence="3">Alkaline shock protein 23</fullName>
    </recommendedName>
</protein>
<reference evidence="2" key="1">
    <citation type="submission" date="2017-02" db="EMBL/GenBank/DDBJ databases">
        <title>Delving into the versatile metabolic prowess of the omnipresent phylum Bacteroidetes.</title>
        <authorList>
            <person name="Nobu M.K."/>
            <person name="Mei R."/>
            <person name="Narihiro T."/>
            <person name="Kuroda K."/>
            <person name="Liu W.-T."/>
        </authorList>
    </citation>
    <scope>NUCLEOTIDE SEQUENCE</scope>
    <source>
        <strain evidence="2">ADurb.Bin131</strain>
    </source>
</reference>
<name>A0A1V6C8M3_UNCT6</name>
<dbReference type="EMBL" id="MWDQ01000092">
    <property type="protein sequence ID" value="OQB73190.1"/>
    <property type="molecule type" value="Genomic_DNA"/>
</dbReference>
<dbReference type="InterPro" id="IPR005531">
    <property type="entry name" value="Asp23"/>
</dbReference>
<accession>A0A1V6C8M3</accession>
<gene>
    <name evidence="2" type="ORF">BWX89_01076</name>
</gene>
<evidence type="ECO:0000256" key="1">
    <source>
        <dbReference type="ARBA" id="ARBA00005721"/>
    </source>
</evidence>
<dbReference type="PANTHER" id="PTHR34297">
    <property type="entry name" value="HYPOTHETICAL CYTOSOLIC PROTEIN-RELATED"/>
    <property type="match status" value="1"/>
</dbReference>
<dbReference type="Pfam" id="PF03780">
    <property type="entry name" value="Asp23"/>
    <property type="match status" value="1"/>
</dbReference>
<dbReference type="AlphaFoldDB" id="A0A1V6C8M3"/>
<comment type="similarity">
    <text evidence="1">Belongs to the asp23 family.</text>
</comment>